<dbReference type="PANTHER" id="PTHR40446:SF2">
    <property type="entry name" value="N-ACETYLGLUCOSAMINE-1-PHOSPHODIESTER ALPHA-N-ACETYLGLUCOSAMINIDASE"/>
    <property type="match status" value="1"/>
</dbReference>
<gene>
    <name evidence="2" type="ORF">P0Y55_13075</name>
</gene>
<keyword evidence="2" id="KW-0378">Hydrolase</keyword>
<dbReference type="InterPro" id="IPR018711">
    <property type="entry name" value="NAGPA"/>
</dbReference>
<organism evidence="2 3">
    <name type="scientific">Candidatus Cohnella colombiensis</name>
    <dbReference type="NCBI Taxonomy" id="3121368"/>
    <lineage>
        <taxon>Bacteria</taxon>
        <taxon>Bacillati</taxon>
        <taxon>Bacillota</taxon>
        <taxon>Bacilli</taxon>
        <taxon>Bacillales</taxon>
        <taxon>Paenibacillaceae</taxon>
        <taxon>Cohnella</taxon>
    </lineage>
</organism>
<dbReference type="GO" id="GO:0016798">
    <property type="term" value="F:hydrolase activity, acting on glycosyl bonds"/>
    <property type="evidence" value="ECO:0007669"/>
    <property type="project" value="UniProtKB-KW"/>
</dbReference>
<reference evidence="2" key="1">
    <citation type="submission" date="2023-03" db="EMBL/GenBank/DDBJ databases">
        <title>Andean soil-derived lignocellulolytic bacterial consortium as a source of novel taxa and putative plastic-active enzymes.</title>
        <authorList>
            <person name="Diaz-Garcia L."/>
            <person name="Chuvochina M."/>
            <person name="Feuerriegel G."/>
            <person name="Bunk B."/>
            <person name="Sproer C."/>
            <person name="Streit W.R."/>
            <person name="Rodriguez L.M."/>
            <person name="Overmann J."/>
            <person name="Jimenez D.J."/>
        </authorList>
    </citation>
    <scope>NUCLEOTIDE SEQUENCE</scope>
    <source>
        <strain evidence="2">MAG 2441</strain>
    </source>
</reference>
<accession>A0AA95EY75</accession>
<sequence>MSAATIRGFNRTILLAGAPFLGLLLWLIFSADPIEVSMSERAFPSYTGTNMSPVTASEPINNSLDQAMSTADLTAASIQHQMKLYTHMNTAIKAISNIASAQAPRPLVIYDTRITNKLGKPSATIDSSKMRAQLFYLGTTSFKSYAVKIELRHSDAMQLLLGKDTNGGSETTLAAVQRVKAAIGINAGGFADSQSGRYPLSTTIVDSNYVNGFEASFKDLFFVGMNMNNQLIGGKFSSKEQLDRLNPKFGASFVPILLVNGNKTTIPSKWKTSPKRAPRTVIANYKDDQLLFIVADGYSEAGSSGATLEEMQDMLVRYGAIDGYNLDGGGSSTLIFNGKLINKPSDGVLRKLPTNFVFFK</sequence>
<evidence type="ECO:0000313" key="3">
    <source>
        <dbReference type="Proteomes" id="UP001178662"/>
    </source>
</evidence>
<evidence type="ECO:0000313" key="2">
    <source>
        <dbReference type="EMBL" id="WEK53508.1"/>
    </source>
</evidence>
<feature type="domain" description="Phosphodiester glycosidase" evidence="1">
    <location>
        <begin position="181"/>
        <end position="359"/>
    </location>
</feature>
<dbReference type="PANTHER" id="PTHR40446">
    <property type="entry name" value="N-ACETYLGLUCOSAMINE-1-PHOSPHODIESTER ALPHA-N-ACETYLGLUCOSAMINIDASE"/>
    <property type="match status" value="1"/>
</dbReference>
<dbReference type="Proteomes" id="UP001178662">
    <property type="component" value="Chromosome"/>
</dbReference>
<keyword evidence="3" id="KW-1185">Reference proteome</keyword>
<dbReference type="AlphaFoldDB" id="A0AA95EY75"/>
<protein>
    <submittedName>
        <fullName evidence="2">Phosphodiester glycosidase family protein</fullName>
    </submittedName>
</protein>
<keyword evidence="2" id="KW-0326">Glycosidase</keyword>
<evidence type="ECO:0000259" key="1">
    <source>
        <dbReference type="Pfam" id="PF09992"/>
    </source>
</evidence>
<dbReference type="Pfam" id="PF09992">
    <property type="entry name" value="NAGPA"/>
    <property type="match status" value="1"/>
</dbReference>
<proteinExistence type="predicted"/>
<name>A0AA95EY75_9BACL</name>
<dbReference type="EMBL" id="CP119317">
    <property type="protein sequence ID" value="WEK53508.1"/>
    <property type="molecule type" value="Genomic_DNA"/>
</dbReference>